<dbReference type="Proteomes" id="UP000542674">
    <property type="component" value="Unassembled WGS sequence"/>
</dbReference>
<reference evidence="3 4" key="1">
    <citation type="submission" date="2020-08" db="EMBL/GenBank/DDBJ databases">
        <title>Sequencing the genomes of 1000 actinobacteria strains.</title>
        <authorList>
            <person name="Klenk H.-P."/>
        </authorList>
    </citation>
    <scope>NUCLEOTIDE SEQUENCE [LARGE SCALE GENOMIC DNA]</scope>
    <source>
        <strain evidence="3 4">DSM 45084</strain>
    </source>
</reference>
<dbReference type="EMBL" id="JACHJS010000001">
    <property type="protein sequence ID" value="MBB4968164.1"/>
    <property type="molecule type" value="Genomic_DNA"/>
</dbReference>
<sequence length="533" mass="57766">MHPIVFLFLLALLCFVGPYALSAILLAGGATAVVIGVVEYGTAVFAGFTPYGAIKHLKITPPEESDSGPDPAYRSYYAGPVLLDYQQVLGHTFTRVWARVVAGKPDEYGNVSRSQVDRVWRWSKTTATPKMLAWPAAAAATVGLVLGVCTAIAFVTVTSLIFLAFLIVLVVGALITAGVSRVLELGLLFLRGITIECPTCHDKVTRPIYRCPECGAAHRKLVPGRTGVLHRTCRCQERLPTLLALGKANLRAQCAQGHPLPLKGLQAPTAHIPVIAGPQAGKSVFMHSAVSRLMQRGGGFEFADERAKDEFETNVQLKVHLDPSSARKTVIARPRAYNVYVGAQGSRSRRLLYLYDAAGELLVNVDGLADSQFLAHTKGVVFIVDPFSMRQVRSGTDRSTLGRVKASNEAPGEVLGRFVEALRERGVRKRGNRIDLPVAVVLTKTDGLRGPTDAGHPYRAMGSRSREARDTAVRTWLEEVGQGDLTSSLDNNFTTVSYFAVSYEDAVTVAEHESVVNDDPAVPLLWLLDRKAV</sequence>
<keyword evidence="1" id="KW-1133">Transmembrane helix</keyword>
<dbReference type="Pfam" id="PF19993">
    <property type="entry name" value="DO-GTPase2"/>
    <property type="match status" value="1"/>
</dbReference>
<evidence type="ECO:0000313" key="3">
    <source>
        <dbReference type="EMBL" id="MBB4968164.1"/>
    </source>
</evidence>
<evidence type="ECO:0000259" key="2">
    <source>
        <dbReference type="Pfam" id="PF19993"/>
    </source>
</evidence>
<feature type="domain" description="Double-GTPase 2" evidence="2">
    <location>
        <begin position="272"/>
        <end position="502"/>
    </location>
</feature>
<dbReference type="RefSeq" id="WP_184673461.1">
    <property type="nucleotide sequence ID" value="NZ_BAABAI010000041.1"/>
</dbReference>
<feature type="transmembrane region" description="Helical" evidence="1">
    <location>
        <begin position="32"/>
        <end position="54"/>
    </location>
</feature>
<evidence type="ECO:0000313" key="4">
    <source>
        <dbReference type="Proteomes" id="UP000542674"/>
    </source>
</evidence>
<feature type="transmembrane region" description="Helical" evidence="1">
    <location>
        <begin position="131"/>
        <end position="154"/>
    </location>
</feature>
<keyword evidence="1" id="KW-0472">Membrane</keyword>
<gene>
    <name evidence="3" type="ORF">F4559_005523</name>
</gene>
<feature type="transmembrane region" description="Helical" evidence="1">
    <location>
        <begin position="160"/>
        <end position="183"/>
    </location>
</feature>
<evidence type="ECO:0000256" key="1">
    <source>
        <dbReference type="SAM" id="Phobius"/>
    </source>
</evidence>
<comment type="caution">
    <text evidence="3">The sequence shown here is derived from an EMBL/GenBank/DDBJ whole genome shotgun (WGS) entry which is preliminary data.</text>
</comment>
<accession>A0A7W7WY53</accession>
<dbReference type="AlphaFoldDB" id="A0A7W7WY53"/>
<keyword evidence="1" id="KW-0812">Transmembrane</keyword>
<dbReference type="InterPro" id="IPR045528">
    <property type="entry name" value="DO-GTPase2"/>
</dbReference>
<proteinExistence type="predicted"/>
<name>A0A7W7WY53_9PSEU</name>
<organism evidence="3 4">
    <name type="scientific">Saccharothrix violaceirubra</name>
    <dbReference type="NCBI Taxonomy" id="413306"/>
    <lineage>
        <taxon>Bacteria</taxon>
        <taxon>Bacillati</taxon>
        <taxon>Actinomycetota</taxon>
        <taxon>Actinomycetes</taxon>
        <taxon>Pseudonocardiales</taxon>
        <taxon>Pseudonocardiaceae</taxon>
        <taxon>Saccharothrix</taxon>
    </lineage>
</organism>
<keyword evidence="4" id="KW-1185">Reference proteome</keyword>
<protein>
    <recommendedName>
        <fullName evidence="2">Double-GTPase 2 domain-containing protein</fullName>
    </recommendedName>
</protein>